<dbReference type="PANTHER" id="PTHR43542">
    <property type="entry name" value="METHYLTRANSFERASE"/>
    <property type="match status" value="1"/>
</dbReference>
<dbReference type="PROSITE" id="PS00092">
    <property type="entry name" value="N6_MTASE"/>
    <property type="match status" value="1"/>
</dbReference>
<dbReference type="EMBL" id="JACYXC010000001">
    <property type="protein sequence ID" value="MBH5335920.1"/>
    <property type="molecule type" value="Genomic_DNA"/>
</dbReference>
<dbReference type="InterPro" id="IPR004398">
    <property type="entry name" value="RNA_MeTrfase_RsmD"/>
</dbReference>
<dbReference type="Proteomes" id="UP000807371">
    <property type="component" value="Unassembled WGS sequence"/>
</dbReference>
<dbReference type="RefSeq" id="WP_197989403.1">
    <property type="nucleotide sequence ID" value="NZ_JACYXC010000001.1"/>
</dbReference>
<dbReference type="PIRSF" id="PIRSF004553">
    <property type="entry name" value="CHP00095"/>
    <property type="match status" value="1"/>
</dbReference>
<reference evidence="4 5" key="1">
    <citation type="submission" date="2020-09" db="EMBL/GenBank/DDBJ databases">
        <title>Biosynthesis of the nuclear factor of activated T cells inhibitor NFAT-133 and its congeners in Streptomyces pactum.</title>
        <authorList>
            <person name="Zhou W."/>
            <person name="Posri P."/>
            <person name="Abugrain M.E."/>
            <person name="Weisberg A.J."/>
            <person name="Chang J.H."/>
            <person name="Mahmud T."/>
        </authorList>
    </citation>
    <scope>NUCLEOTIDE SEQUENCE [LARGE SCALE GENOMIC DNA]</scope>
    <source>
        <strain evidence="4 5">ATCC 27456</strain>
    </source>
</reference>
<sequence length="184" mass="20063">MSRVIAGSRGSRRISVPKGSETRPTAERVREAVFSTFYSLTDMDGAEVLDLYAGSGAIGIEAVSRGARRAVFVEKSRQAIPVLRKNIEDLDLTDSCDIVIGDVGGWLSSAAADRKDVVYIDPPYHRPVHGDLVALVERGWLAGHAVVAVEHALRDAPVEWPEGLEPLKMRRYGNTAVSYARFEG</sequence>
<proteinExistence type="predicted"/>
<evidence type="ECO:0000256" key="1">
    <source>
        <dbReference type="ARBA" id="ARBA00022603"/>
    </source>
</evidence>
<organism evidence="4 5">
    <name type="scientific">Streptomyces pactum</name>
    <dbReference type="NCBI Taxonomy" id="68249"/>
    <lineage>
        <taxon>Bacteria</taxon>
        <taxon>Bacillati</taxon>
        <taxon>Actinomycetota</taxon>
        <taxon>Actinomycetes</taxon>
        <taxon>Kitasatosporales</taxon>
        <taxon>Streptomycetaceae</taxon>
        <taxon>Streptomyces</taxon>
    </lineage>
</organism>
<evidence type="ECO:0000256" key="2">
    <source>
        <dbReference type="ARBA" id="ARBA00022679"/>
    </source>
</evidence>
<dbReference type="EC" id="2.1.1.171" evidence="4"/>
<dbReference type="Pfam" id="PF03602">
    <property type="entry name" value="Cons_hypoth95"/>
    <property type="match status" value="1"/>
</dbReference>
<dbReference type="InterPro" id="IPR002052">
    <property type="entry name" value="DNA_methylase_N6_adenine_CS"/>
</dbReference>
<evidence type="ECO:0000313" key="5">
    <source>
        <dbReference type="Proteomes" id="UP000807371"/>
    </source>
</evidence>
<gene>
    <name evidence="4" type="primary">rsmD</name>
    <name evidence="4" type="ORF">IHE55_14445</name>
</gene>
<evidence type="ECO:0000256" key="3">
    <source>
        <dbReference type="SAM" id="MobiDB-lite"/>
    </source>
</evidence>
<dbReference type="Gene3D" id="3.40.50.150">
    <property type="entry name" value="Vaccinia Virus protein VP39"/>
    <property type="match status" value="1"/>
</dbReference>
<comment type="caution">
    <text evidence="4">The sequence shown here is derived from an EMBL/GenBank/DDBJ whole genome shotgun (WGS) entry which is preliminary data.</text>
</comment>
<dbReference type="GO" id="GO:0052913">
    <property type="term" value="F:16S rRNA (guanine(966)-N(2))-methyltransferase activity"/>
    <property type="evidence" value="ECO:0007669"/>
    <property type="project" value="UniProtKB-EC"/>
</dbReference>
<dbReference type="InterPro" id="IPR029063">
    <property type="entry name" value="SAM-dependent_MTases_sf"/>
</dbReference>
<protein>
    <submittedName>
        <fullName evidence="4">16S rRNA (Guanine(966)-N(2))-methyltransferase RsmD</fullName>
        <ecNumber evidence="4">2.1.1.171</ecNumber>
    </submittedName>
</protein>
<keyword evidence="1 4" id="KW-0489">Methyltransferase</keyword>
<dbReference type="SUPFAM" id="SSF53335">
    <property type="entry name" value="S-adenosyl-L-methionine-dependent methyltransferases"/>
    <property type="match status" value="1"/>
</dbReference>
<feature type="region of interest" description="Disordered" evidence="3">
    <location>
        <begin position="1"/>
        <end position="23"/>
    </location>
</feature>
<accession>A0ABS0NL58</accession>
<dbReference type="PANTHER" id="PTHR43542:SF1">
    <property type="entry name" value="METHYLTRANSFERASE"/>
    <property type="match status" value="1"/>
</dbReference>
<keyword evidence="5" id="KW-1185">Reference proteome</keyword>
<dbReference type="CDD" id="cd02440">
    <property type="entry name" value="AdoMet_MTases"/>
    <property type="match status" value="1"/>
</dbReference>
<keyword evidence="2 4" id="KW-0808">Transferase</keyword>
<dbReference type="NCBIfam" id="TIGR00095">
    <property type="entry name" value="16S rRNA (guanine(966)-N(2))-methyltransferase RsmD"/>
    <property type="match status" value="1"/>
</dbReference>
<evidence type="ECO:0000313" key="4">
    <source>
        <dbReference type="EMBL" id="MBH5335920.1"/>
    </source>
</evidence>
<name>A0ABS0NL58_9ACTN</name>